<evidence type="ECO:0000313" key="1">
    <source>
        <dbReference type="EMBL" id="SFU87129.1"/>
    </source>
</evidence>
<dbReference type="Proteomes" id="UP000199391">
    <property type="component" value="Unassembled WGS sequence"/>
</dbReference>
<accession>A0A1I7JPM7</accession>
<dbReference type="STRING" id="1035707.SAMN05216552_1012127"/>
<dbReference type="OrthoDB" id="8962020at2"/>
<dbReference type="EMBL" id="FPBO01000012">
    <property type="protein sequence ID" value="SFU87129.1"/>
    <property type="molecule type" value="Genomic_DNA"/>
</dbReference>
<dbReference type="PROSITE" id="PS51257">
    <property type="entry name" value="PROKAR_LIPOPROTEIN"/>
    <property type="match status" value="1"/>
</dbReference>
<dbReference type="RefSeq" id="WP_093556318.1">
    <property type="nucleotide sequence ID" value="NZ_FPBO01000012.1"/>
</dbReference>
<organism evidence="1 2">
    <name type="scientific">Pseudoduganella namucuonensis</name>
    <dbReference type="NCBI Taxonomy" id="1035707"/>
    <lineage>
        <taxon>Bacteria</taxon>
        <taxon>Pseudomonadati</taxon>
        <taxon>Pseudomonadota</taxon>
        <taxon>Betaproteobacteria</taxon>
        <taxon>Burkholderiales</taxon>
        <taxon>Oxalobacteraceae</taxon>
        <taxon>Telluria group</taxon>
        <taxon>Pseudoduganella</taxon>
    </lineage>
</organism>
<keyword evidence="2" id="KW-1185">Reference proteome</keyword>
<evidence type="ECO:0000313" key="2">
    <source>
        <dbReference type="Proteomes" id="UP000199391"/>
    </source>
</evidence>
<protein>
    <recommendedName>
        <fullName evidence="3">Outer membrane protein assembly factor BamE</fullName>
    </recommendedName>
</protein>
<proteinExistence type="predicted"/>
<sequence>MKKLILSSLIPVLLGGCAGFGAPPPVAGERIDAVRARLGQPTSTIPDGGDTLLEYATGPFGQRTYMARFGSDGALRSYEQVLTDAKFGTIKVGADRIEKVVSTVGHPTEKSYLPLRELHVWSYRYKQSDVWDAMMHVHFDKNGIVRDMMAGPDPDREEKRSFFR</sequence>
<gene>
    <name evidence="1" type="ORF">SAMN05216552_1012127</name>
</gene>
<name>A0A1I7JPM7_9BURK</name>
<dbReference type="AlphaFoldDB" id="A0A1I7JPM7"/>
<reference evidence="2" key="1">
    <citation type="submission" date="2016-10" db="EMBL/GenBank/DDBJ databases">
        <authorList>
            <person name="Varghese N."/>
            <person name="Submissions S."/>
        </authorList>
    </citation>
    <scope>NUCLEOTIDE SEQUENCE [LARGE SCALE GENOMIC DNA]</scope>
    <source>
        <strain evidence="2">CGMCC 1.11014</strain>
    </source>
</reference>
<evidence type="ECO:0008006" key="3">
    <source>
        <dbReference type="Google" id="ProtNLM"/>
    </source>
</evidence>